<evidence type="ECO:0000256" key="2">
    <source>
        <dbReference type="SAM" id="Phobius"/>
    </source>
</evidence>
<evidence type="ECO:0000313" key="4">
    <source>
        <dbReference type="EMBL" id="MFC4314518.1"/>
    </source>
</evidence>
<feature type="transmembrane region" description="Helical" evidence="2">
    <location>
        <begin position="43"/>
        <end position="61"/>
    </location>
</feature>
<reference evidence="5" key="1">
    <citation type="journal article" date="2019" name="Int. J. Syst. Evol. Microbiol.">
        <title>The Global Catalogue of Microorganisms (GCM) 10K type strain sequencing project: providing services to taxonomists for standard genome sequencing and annotation.</title>
        <authorList>
            <consortium name="The Broad Institute Genomics Platform"/>
            <consortium name="The Broad Institute Genome Sequencing Center for Infectious Disease"/>
            <person name="Wu L."/>
            <person name="Ma J."/>
        </authorList>
    </citation>
    <scope>NUCLEOTIDE SEQUENCE [LARGE SCALE GENOMIC DNA]</scope>
    <source>
        <strain evidence="5">CGMCC 1.10759</strain>
    </source>
</reference>
<dbReference type="SUPFAM" id="SSF53850">
    <property type="entry name" value="Periplasmic binding protein-like II"/>
    <property type="match status" value="1"/>
</dbReference>
<evidence type="ECO:0000259" key="3">
    <source>
        <dbReference type="Pfam" id="PF12849"/>
    </source>
</evidence>
<keyword evidence="2" id="KW-1133">Transmembrane helix</keyword>
<feature type="compositionally biased region" description="Polar residues" evidence="1">
    <location>
        <begin position="131"/>
        <end position="151"/>
    </location>
</feature>
<dbReference type="RefSeq" id="WP_380605756.1">
    <property type="nucleotide sequence ID" value="NZ_JBHSDU010000015.1"/>
</dbReference>
<comment type="caution">
    <text evidence="4">The sequence shown here is derived from an EMBL/GenBank/DDBJ whole genome shotgun (WGS) entry which is preliminary data.</text>
</comment>
<keyword evidence="2" id="KW-0812">Transmembrane</keyword>
<feature type="region of interest" description="Disordered" evidence="1">
    <location>
        <begin position="70"/>
        <end position="91"/>
    </location>
</feature>
<feature type="compositionally biased region" description="Low complexity" evidence="1">
    <location>
        <begin position="116"/>
        <end position="129"/>
    </location>
</feature>
<gene>
    <name evidence="4" type="ORF">ACFPN2_35960</name>
</gene>
<proteinExistence type="predicted"/>
<dbReference type="Proteomes" id="UP001595904">
    <property type="component" value="Unassembled WGS sequence"/>
</dbReference>
<keyword evidence="2" id="KW-0472">Membrane</keyword>
<evidence type="ECO:0000313" key="5">
    <source>
        <dbReference type="Proteomes" id="UP001595904"/>
    </source>
</evidence>
<name>A0ABV8T4B9_9GAMM</name>
<feature type="compositionally biased region" description="Polar residues" evidence="1">
    <location>
        <begin position="72"/>
        <end position="86"/>
    </location>
</feature>
<accession>A0ABV8T4B9</accession>
<dbReference type="Pfam" id="PF12849">
    <property type="entry name" value="PBP_like_2"/>
    <property type="match status" value="1"/>
</dbReference>
<sequence length="474" mass="51751">MHDEFLTSLRRPPPAQFARDLKRKLEMQEAAAKRRAWMVRARTILFLIVGSAAFAGGVLVVERRSAEKADSAQAQAQVAPESQTTAPGYRARPLNPTFVPEGSDTNTFAYGNTPQATTASTNNGASAPAEATTNNPGGSATNATGSTVSGGLIRTTQPRVRVATSPLTEALVRGALLSDARTPEIEVVEADSAFVALCTAHSERPFDMIVTSRRMISVEFANCQDNGGADIQEIKLGYQALVLTSGRGSVPIKLSMSDVYLAVAKQTPDPIVDSIRFIPNPNITWDQIGRLEYRPILVFGPARGTPRRTQFEILLLEPGCNAQPAIKALQSANPERHAELCHSLRGDRLYTEVEQNALLIPQYLWSDPNPLVLVDIGFYRANEGQLAGSALEGPEPSYATFADGSYPLARPIYIYADQARVLRSRDAALVLRDLQTLRILRAVDGSFVELDERENKEQLHRRMRKLSGSDLNNK</sequence>
<keyword evidence="5" id="KW-1185">Reference proteome</keyword>
<dbReference type="InterPro" id="IPR024370">
    <property type="entry name" value="PBP_domain"/>
</dbReference>
<protein>
    <submittedName>
        <fullName evidence="4">Substrate-binding domain-containing protein</fullName>
    </submittedName>
</protein>
<dbReference type="EMBL" id="JBHSDU010000015">
    <property type="protein sequence ID" value="MFC4314518.1"/>
    <property type="molecule type" value="Genomic_DNA"/>
</dbReference>
<dbReference type="Gene3D" id="3.40.190.10">
    <property type="entry name" value="Periplasmic binding protein-like II"/>
    <property type="match status" value="2"/>
</dbReference>
<feature type="region of interest" description="Disordered" evidence="1">
    <location>
        <begin position="108"/>
        <end position="151"/>
    </location>
</feature>
<feature type="domain" description="PBP" evidence="3">
    <location>
        <begin position="201"/>
        <end position="420"/>
    </location>
</feature>
<organism evidence="4 5">
    <name type="scientific">Steroidobacter flavus</name>
    <dbReference type="NCBI Taxonomy" id="1842136"/>
    <lineage>
        <taxon>Bacteria</taxon>
        <taxon>Pseudomonadati</taxon>
        <taxon>Pseudomonadota</taxon>
        <taxon>Gammaproteobacteria</taxon>
        <taxon>Steroidobacterales</taxon>
        <taxon>Steroidobacteraceae</taxon>
        <taxon>Steroidobacter</taxon>
    </lineage>
</organism>
<evidence type="ECO:0000256" key="1">
    <source>
        <dbReference type="SAM" id="MobiDB-lite"/>
    </source>
</evidence>